<dbReference type="Pfam" id="PF02518">
    <property type="entry name" value="HATPase_c"/>
    <property type="match status" value="1"/>
</dbReference>
<dbReference type="Pfam" id="PF07730">
    <property type="entry name" value="HisKA_3"/>
    <property type="match status" value="1"/>
</dbReference>
<comment type="catalytic activity">
    <reaction evidence="1">
        <text>ATP + protein L-histidine = ADP + protein N-phospho-L-histidine.</text>
        <dbReference type="EC" id="2.7.13.3"/>
    </reaction>
</comment>
<dbReference type="EC" id="2.7.13.3" evidence="2"/>
<evidence type="ECO:0000313" key="14">
    <source>
        <dbReference type="Proteomes" id="UP000000844"/>
    </source>
</evidence>
<dbReference type="OrthoDB" id="227596at2"/>
<dbReference type="CDD" id="cd16917">
    <property type="entry name" value="HATPase_UhpB-NarQ-NarX-like"/>
    <property type="match status" value="1"/>
</dbReference>
<dbReference type="GO" id="GO:0000155">
    <property type="term" value="F:phosphorelay sensor kinase activity"/>
    <property type="evidence" value="ECO:0007669"/>
    <property type="project" value="InterPro"/>
</dbReference>
<name>D3PXH4_STANL</name>
<feature type="transmembrane region" description="Helical" evidence="9">
    <location>
        <begin position="94"/>
        <end position="111"/>
    </location>
</feature>
<dbReference type="SUPFAM" id="SSF55874">
    <property type="entry name" value="ATPase domain of HSP90 chaperone/DNA topoisomerase II/histidine kinase"/>
    <property type="match status" value="1"/>
</dbReference>
<proteinExistence type="predicted"/>
<keyword evidence="3" id="KW-0597">Phosphoprotein</keyword>
<keyword evidence="8" id="KW-0902">Two-component regulatory system</keyword>
<gene>
    <name evidence="13" type="ordered locus">Snas_1739</name>
</gene>
<sequence length="392" mass="41265">MRNPPDDDDGPAPLFSRRLSRGQLIALDCVAAVGYVLALLPFSSRTGAPSWTVLLFAAATGLPVALRRLWPVPVFAVVLSASVTSLFFDVPRDSFVAAGFALYLVALTVRFDHRWLTSFIGVATIVFGLVLSVAGTVSAPYEAVASGLLGCVALGIAWTLGRAIRDRRAQADKAARRLAAELVSQERLHIARELHDVVAHSMSLIAVKAAVANHVAAKHPDEAHKALTVIETTAKTALTEMRRLLGVLRSESEEAAELAPAPGLSELPALARRAALAGVRVDIRADATVSDLPTGLDLSAYRIVQEAVTNVVKHAAPANCHVDVSHVDDQLRIRVTDDGPGGRVLPGDTAGHGLVGMAERVAMYGGEFDAAPRPGGGFAVSAKIPYPAEVTA</sequence>
<evidence type="ECO:0000259" key="12">
    <source>
        <dbReference type="Pfam" id="PF23539"/>
    </source>
</evidence>
<dbReference type="InterPro" id="IPR050482">
    <property type="entry name" value="Sensor_HK_TwoCompSys"/>
</dbReference>
<evidence type="ECO:0000259" key="11">
    <source>
        <dbReference type="Pfam" id="PF07730"/>
    </source>
</evidence>
<evidence type="ECO:0000256" key="1">
    <source>
        <dbReference type="ARBA" id="ARBA00000085"/>
    </source>
</evidence>
<keyword evidence="7" id="KW-0067">ATP-binding</keyword>
<feature type="domain" description="DUF7134" evidence="12">
    <location>
        <begin position="20"/>
        <end position="168"/>
    </location>
</feature>
<dbReference type="GO" id="GO:0005524">
    <property type="term" value="F:ATP binding"/>
    <property type="evidence" value="ECO:0007669"/>
    <property type="project" value="UniProtKB-KW"/>
</dbReference>
<evidence type="ECO:0000256" key="6">
    <source>
        <dbReference type="ARBA" id="ARBA00022777"/>
    </source>
</evidence>
<dbReference type="GO" id="GO:0046983">
    <property type="term" value="F:protein dimerization activity"/>
    <property type="evidence" value="ECO:0007669"/>
    <property type="project" value="InterPro"/>
</dbReference>
<accession>D3PXH4</accession>
<feature type="domain" description="Signal transduction histidine kinase subgroup 3 dimerisation and phosphoacceptor" evidence="11">
    <location>
        <begin position="186"/>
        <end position="251"/>
    </location>
</feature>
<dbReference type="EMBL" id="CP001778">
    <property type="protein sequence ID" value="ADD41437.1"/>
    <property type="molecule type" value="Genomic_DNA"/>
</dbReference>
<dbReference type="eggNOG" id="COG4585">
    <property type="taxonomic scope" value="Bacteria"/>
</dbReference>
<dbReference type="PANTHER" id="PTHR24421">
    <property type="entry name" value="NITRATE/NITRITE SENSOR PROTEIN NARX-RELATED"/>
    <property type="match status" value="1"/>
</dbReference>
<dbReference type="Pfam" id="PF23539">
    <property type="entry name" value="DUF7134"/>
    <property type="match status" value="1"/>
</dbReference>
<dbReference type="KEGG" id="sna:Snas_1739"/>
<evidence type="ECO:0000256" key="2">
    <source>
        <dbReference type="ARBA" id="ARBA00012438"/>
    </source>
</evidence>
<keyword evidence="5" id="KW-0547">Nucleotide-binding</keyword>
<dbReference type="RefSeq" id="WP_013017008.1">
    <property type="nucleotide sequence ID" value="NC_013947.1"/>
</dbReference>
<evidence type="ECO:0000256" key="5">
    <source>
        <dbReference type="ARBA" id="ARBA00022741"/>
    </source>
</evidence>
<feature type="transmembrane region" description="Helical" evidence="9">
    <location>
        <begin position="24"/>
        <end position="42"/>
    </location>
</feature>
<dbReference type="InterPro" id="IPR036890">
    <property type="entry name" value="HATPase_C_sf"/>
</dbReference>
<reference evidence="13 14" key="1">
    <citation type="journal article" date="2009" name="Stand. Genomic Sci.">
        <title>Complete genome sequence of Stackebrandtia nassauensis type strain (LLR-40K-21).</title>
        <authorList>
            <person name="Munk C."/>
            <person name="Lapidus A."/>
            <person name="Copeland A."/>
            <person name="Jando M."/>
            <person name="Mayilraj S."/>
            <person name="Glavina Del Rio T."/>
            <person name="Nolan M."/>
            <person name="Chen F."/>
            <person name="Lucas S."/>
            <person name="Tice H."/>
            <person name="Cheng J.F."/>
            <person name="Han C."/>
            <person name="Detter J.C."/>
            <person name="Bruce D."/>
            <person name="Goodwin L."/>
            <person name="Chain P."/>
            <person name="Pitluck S."/>
            <person name="Goker M."/>
            <person name="Ovchinikova G."/>
            <person name="Pati A."/>
            <person name="Ivanova N."/>
            <person name="Mavromatis K."/>
            <person name="Chen A."/>
            <person name="Palaniappan K."/>
            <person name="Land M."/>
            <person name="Hauser L."/>
            <person name="Chang Y.J."/>
            <person name="Jeffries C.D."/>
            <person name="Bristow J."/>
            <person name="Eisen J.A."/>
            <person name="Markowitz V."/>
            <person name="Hugenholtz P."/>
            <person name="Kyrpides N.C."/>
            <person name="Klenk H.P."/>
        </authorList>
    </citation>
    <scope>NUCLEOTIDE SEQUENCE [LARGE SCALE GENOMIC DNA]</scope>
    <source>
        <strain evidence="14">DSM 44728 / CIP 108903 / NRRL B-16338 / NBRC 102104 / LLR-40K-21</strain>
    </source>
</reference>
<evidence type="ECO:0000256" key="9">
    <source>
        <dbReference type="SAM" id="Phobius"/>
    </source>
</evidence>
<keyword evidence="14" id="KW-1185">Reference proteome</keyword>
<dbReference type="InterPro" id="IPR055558">
    <property type="entry name" value="DUF7134"/>
</dbReference>
<feature type="transmembrane region" description="Helical" evidence="9">
    <location>
        <begin position="143"/>
        <end position="161"/>
    </location>
</feature>
<dbReference type="Proteomes" id="UP000000844">
    <property type="component" value="Chromosome"/>
</dbReference>
<dbReference type="Gene3D" id="1.20.5.1930">
    <property type="match status" value="1"/>
</dbReference>
<feature type="domain" description="Histidine kinase/HSP90-like ATPase" evidence="10">
    <location>
        <begin position="299"/>
        <end position="386"/>
    </location>
</feature>
<keyword evidence="9" id="KW-1133">Transmembrane helix</keyword>
<dbReference type="Gene3D" id="3.30.565.10">
    <property type="entry name" value="Histidine kinase-like ATPase, C-terminal domain"/>
    <property type="match status" value="1"/>
</dbReference>
<dbReference type="GO" id="GO:0016020">
    <property type="term" value="C:membrane"/>
    <property type="evidence" value="ECO:0007669"/>
    <property type="project" value="InterPro"/>
</dbReference>
<dbReference type="PANTHER" id="PTHR24421:SF10">
    <property type="entry name" value="NITRATE_NITRITE SENSOR PROTEIN NARQ"/>
    <property type="match status" value="1"/>
</dbReference>
<protein>
    <recommendedName>
        <fullName evidence="2">histidine kinase</fullName>
        <ecNumber evidence="2">2.7.13.3</ecNumber>
    </recommendedName>
</protein>
<keyword evidence="4" id="KW-0808">Transferase</keyword>
<dbReference type="HOGENOM" id="CLU_000445_20_1_11"/>
<keyword evidence="9" id="KW-0812">Transmembrane</keyword>
<dbReference type="STRING" id="446470.Snas_1739"/>
<feature type="transmembrane region" description="Helical" evidence="9">
    <location>
        <begin position="118"/>
        <end position="137"/>
    </location>
</feature>
<organism evidence="13 14">
    <name type="scientific">Stackebrandtia nassauensis (strain DSM 44728 / CIP 108903 / NRRL B-16338 / NBRC 102104 / LLR-40K-21)</name>
    <dbReference type="NCBI Taxonomy" id="446470"/>
    <lineage>
        <taxon>Bacteria</taxon>
        <taxon>Bacillati</taxon>
        <taxon>Actinomycetota</taxon>
        <taxon>Actinomycetes</taxon>
        <taxon>Glycomycetales</taxon>
        <taxon>Glycomycetaceae</taxon>
        <taxon>Stackebrandtia</taxon>
    </lineage>
</organism>
<evidence type="ECO:0000256" key="4">
    <source>
        <dbReference type="ARBA" id="ARBA00022679"/>
    </source>
</evidence>
<evidence type="ECO:0000259" key="10">
    <source>
        <dbReference type="Pfam" id="PF02518"/>
    </source>
</evidence>
<dbReference type="InterPro" id="IPR003594">
    <property type="entry name" value="HATPase_dom"/>
</dbReference>
<evidence type="ECO:0000256" key="3">
    <source>
        <dbReference type="ARBA" id="ARBA00022553"/>
    </source>
</evidence>
<dbReference type="AlphaFoldDB" id="D3PXH4"/>
<evidence type="ECO:0000256" key="8">
    <source>
        <dbReference type="ARBA" id="ARBA00023012"/>
    </source>
</evidence>
<keyword evidence="6 13" id="KW-0418">Kinase</keyword>
<dbReference type="InterPro" id="IPR011712">
    <property type="entry name" value="Sig_transdc_His_kin_sub3_dim/P"/>
</dbReference>
<keyword evidence="9" id="KW-0472">Membrane</keyword>
<feature type="transmembrane region" description="Helical" evidence="9">
    <location>
        <begin position="48"/>
        <end position="65"/>
    </location>
</feature>
<evidence type="ECO:0000313" key="13">
    <source>
        <dbReference type="EMBL" id="ADD41437.1"/>
    </source>
</evidence>
<evidence type="ECO:0000256" key="7">
    <source>
        <dbReference type="ARBA" id="ARBA00022840"/>
    </source>
</evidence>